<dbReference type="InterPro" id="IPR016135">
    <property type="entry name" value="UBQ-conjugating_enzyme/RWD"/>
</dbReference>
<evidence type="ECO:0000256" key="1">
    <source>
        <dbReference type="ARBA" id="ARBA00004177"/>
    </source>
</evidence>
<dbReference type="GO" id="GO:0008333">
    <property type="term" value="P:endosome to lysosome transport"/>
    <property type="evidence" value="ECO:0007669"/>
    <property type="project" value="TreeGrafter"/>
</dbReference>
<evidence type="ECO:0000256" key="2">
    <source>
        <dbReference type="ARBA" id="ARBA00009594"/>
    </source>
</evidence>
<dbReference type="InterPro" id="IPR017916">
    <property type="entry name" value="SB_dom"/>
</dbReference>
<feature type="domain" description="SB" evidence="9">
    <location>
        <begin position="264"/>
        <end position="331"/>
    </location>
</feature>
<evidence type="ECO:0000256" key="8">
    <source>
        <dbReference type="SAM" id="Coils"/>
    </source>
</evidence>
<evidence type="ECO:0000256" key="7">
    <source>
        <dbReference type="PROSITE-ProRule" id="PRU00644"/>
    </source>
</evidence>
<name>A0AAV6YD45_9LAMI</name>
<evidence type="ECO:0000256" key="6">
    <source>
        <dbReference type="ARBA" id="ARBA00023054"/>
    </source>
</evidence>
<feature type="coiled-coil region" evidence="8">
    <location>
        <begin position="190"/>
        <end position="238"/>
    </location>
</feature>
<comment type="similarity">
    <text evidence="2">Belongs to the ubiquitin-conjugating enzyme family. UEV subfamily.</text>
</comment>
<evidence type="ECO:0000256" key="5">
    <source>
        <dbReference type="ARBA" id="ARBA00022927"/>
    </source>
</evidence>
<evidence type="ECO:0000313" key="11">
    <source>
        <dbReference type="EMBL" id="KAG8389280.1"/>
    </source>
</evidence>
<reference evidence="11" key="1">
    <citation type="submission" date="2019-10" db="EMBL/GenBank/DDBJ databases">
        <authorList>
            <person name="Zhang R."/>
            <person name="Pan Y."/>
            <person name="Wang J."/>
            <person name="Ma R."/>
            <person name="Yu S."/>
        </authorList>
    </citation>
    <scope>NUCLEOTIDE SEQUENCE</scope>
    <source>
        <strain evidence="11">LA-IB0</strain>
        <tissue evidence="11">Leaf</tissue>
    </source>
</reference>
<dbReference type="Pfam" id="PF05743">
    <property type="entry name" value="UEV"/>
    <property type="match status" value="1"/>
</dbReference>
<dbReference type="InterPro" id="IPR037202">
    <property type="entry name" value="ESCRT_assembly_dom"/>
</dbReference>
<dbReference type="SUPFAM" id="SSF54495">
    <property type="entry name" value="UBC-like"/>
    <property type="match status" value="1"/>
</dbReference>
<evidence type="ECO:0000256" key="3">
    <source>
        <dbReference type="ARBA" id="ARBA00022448"/>
    </source>
</evidence>
<feature type="domain" description="UEV" evidence="10">
    <location>
        <begin position="16"/>
        <end position="159"/>
    </location>
</feature>
<protein>
    <recommendedName>
        <fullName evidence="13">UEV domain-containing protein</fullName>
    </recommendedName>
</protein>
<evidence type="ECO:0008006" key="13">
    <source>
        <dbReference type="Google" id="ProtNLM"/>
    </source>
</evidence>
<dbReference type="PROSITE" id="PS51322">
    <property type="entry name" value="UEV"/>
    <property type="match status" value="1"/>
</dbReference>
<keyword evidence="3 7" id="KW-0813">Transport</keyword>
<evidence type="ECO:0000259" key="9">
    <source>
        <dbReference type="PROSITE" id="PS51312"/>
    </source>
</evidence>
<dbReference type="Pfam" id="PF09454">
    <property type="entry name" value="Vps23_core"/>
    <property type="match status" value="1"/>
</dbReference>
<comment type="caution">
    <text evidence="11">The sequence shown here is derived from an EMBL/GenBank/DDBJ whole genome shotgun (WGS) entry which is preliminary data.</text>
</comment>
<keyword evidence="12" id="KW-1185">Reference proteome</keyword>
<proteinExistence type="inferred from homology"/>
<dbReference type="GO" id="GO:0000813">
    <property type="term" value="C:ESCRT I complex"/>
    <property type="evidence" value="ECO:0007669"/>
    <property type="project" value="TreeGrafter"/>
</dbReference>
<dbReference type="PANTHER" id="PTHR23306:SF21">
    <property type="entry name" value="UBIQUITIN-CONJUGATING ENZYME_RWD-LIKE PROTEIN"/>
    <property type="match status" value="1"/>
</dbReference>
<dbReference type="GO" id="GO:0015031">
    <property type="term" value="P:protein transport"/>
    <property type="evidence" value="ECO:0007669"/>
    <property type="project" value="UniProtKB-UniRule"/>
</dbReference>
<dbReference type="PANTHER" id="PTHR23306">
    <property type="entry name" value="TUMOR SUSCEPTIBILITY GENE 101 PROTEIN-RELATED"/>
    <property type="match status" value="1"/>
</dbReference>
<keyword evidence="6 8" id="KW-0175">Coiled coil</keyword>
<sequence length="331" mass="38002">MANSSLNPIRFIEDALFCTGPLALSYADPDQKWIIRQHLVSLFQNYPSLKPSIGFFTHNDGTEVKLLNANGELPASHLAPPVPLTIWIHEFYPQMAPVVYVDSGSSMYPIYQNHPFVDSSGATTSSYLKIWQFTRCNLSDLVHNLIKLFAYNHPFYYSESSSLTHPSLVSKTEAMDRVACMLYYDVAAIRAKSEEEIENLTTIQIELQKRTDSVNNLILDLDQERRSLKGRVNELCDESDKVLNWLKVYDKGSVWIDDVFETLDRKSEIIMECLAADYAMEDLMYVLDKAFKEGVVSFEVYMKKVRILAREQFLHRATVVEIERPKDFLSV</sequence>
<evidence type="ECO:0000256" key="4">
    <source>
        <dbReference type="ARBA" id="ARBA00022753"/>
    </source>
</evidence>
<accession>A0AAV6YD45</accession>
<dbReference type="AlphaFoldDB" id="A0AAV6YD45"/>
<comment type="subcellular location">
    <subcellularLocation>
        <location evidence="1">Endosome</location>
    </subcellularLocation>
</comment>
<dbReference type="Proteomes" id="UP000826271">
    <property type="component" value="Unassembled WGS sequence"/>
</dbReference>
<dbReference type="InterPro" id="IPR008883">
    <property type="entry name" value="UEV_N"/>
</dbReference>
<evidence type="ECO:0000313" key="12">
    <source>
        <dbReference type="Proteomes" id="UP000826271"/>
    </source>
</evidence>
<dbReference type="GO" id="GO:0043130">
    <property type="term" value="F:ubiquitin binding"/>
    <property type="evidence" value="ECO:0007669"/>
    <property type="project" value="TreeGrafter"/>
</dbReference>
<dbReference type="Gene3D" id="3.10.110.10">
    <property type="entry name" value="Ubiquitin Conjugating Enzyme"/>
    <property type="match status" value="1"/>
</dbReference>
<evidence type="ECO:0000259" key="10">
    <source>
        <dbReference type="PROSITE" id="PS51322"/>
    </source>
</evidence>
<organism evidence="11 12">
    <name type="scientific">Buddleja alternifolia</name>
    <dbReference type="NCBI Taxonomy" id="168488"/>
    <lineage>
        <taxon>Eukaryota</taxon>
        <taxon>Viridiplantae</taxon>
        <taxon>Streptophyta</taxon>
        <taxon>Embryophyta</taxon>
        <taxon>Tracheophyta</taxon>
        <taxon>Spermatophyta</taxon>
        <taxon>Magnoliopsida</taxon>
        <taxon>eudicotyledons</taxon>
        <taxon>Gunneridae</taxon>
        <taxon>Pentapetalae</taxon>
        <taxon>asterids</taxon>
        <taxon>lamiids</taxon>
        <taxon>Lamiales</taxon>
        <taxon>Scrophulariaceae</taxon>
        <taxon>Buddlejeae</taxon>
        <taxon>Buddleja</taxon>
    </lineage>
</organism>
<dbReference type="EMBL" id="WHWC01000002">
    <property type="protein sequence ID" value="KAG8389280.1"/>
    <property type="molecule type" value="Genomic_DNA"/>
</dbReference>
<dbReference type="SUPFAM" id="SSF140111">
    <property type="entry name" value="Endosomal sorting complex assembly domain"/>
    <property type="match status" value="1"/>
</dbReference>
<dbReference type="PROSITE" id="PS51312">
    <property type="entry name" value="SB"/>
    <property type="match status" value="1"/>
</dbReference>
<gene>
    <name evidence="11" type="ORF">BUALT_Bualt02G0212500</name>
</gene>
<keyword evidence="4" id="KW-0967">Endosome</keyword>
<dbReference type="Gene3D" id="6.10.140.820">
    <property type="match status" value="1"/>
</dbReference>
<dbReference type="InterPro" id="IPR052070">
    <property type="entry name" value="ESCRT-I_UEV_domain"/>
</dbReference>
<keyword evidence="5 7" id="KW-0653">Protein transport</keyword>
<dbReference type="CDD" id="cd11685">
    <property type="entry name" value="UEV_TSG101-like"/>
    <property type="match status" value="1"/>
</dbReference>